<dbReference type="EMBL" id="JAGILA010000004">
    <property type="protein sequence ID" value="MBP2236913.1"/>
    <property type="molecule type" value="Genomic_DNA"/>
</dbReference>
<protein>
    <submittedName>
        <fullName evidence="1">Uncharacterized protein</fullName>
    </submittedName>
</protein>
<gene>
    <name evidence="1" type="ORF">J2Z31_003427</name>
</gene>
<keyword evidence="2" id="KW-1185">Reference proteome</keyword>
<reference evidence="1 2" key="1">
    <citation type="submission" date="2021-03" db="EMBL/GenBank/DDBJ databases">
        <title>Genomic Encyclopedia of Type Strains, Phase IV (KMG-IV): sequencing the most valuable type-strain genomes for metagenomic binning, comparative biology and taxonomic classification.</title>
        <authorList>
            <person name="Goeker M."/>
        </authorList>
    </citation>
    <scope>NUCLEOTIDE SEQUENCE [LARGE SCALE GENOMIC DNA]</scope>
    <source>
        <strain evidence="1 2">DSM 13372</strain>
    </source>
</reference>
<name>A0ABS4R1Y2_9HYPH</name>
<dbReference type="Proteomes" id="UP000730739">
    <property type="component" value="Unassembled WGS sequence"/>
</dbReference>
<comment type="caution">
    <text evidence="1">The sequence shown here is derived from an EMBL/GenBank/DDBJ whole genome shotgun (WGS) entry which is preliminary data.</text>
</comment>
<organism evidence="1 2">
    <name type="scientific">Sinorhizobium kostiense</name>
    <dbReference type="NCBI Taxonomy" id="76747"/>
    <lineage>
        <taxon>Bacteria</taxon>
        <taxon>Pseudomonadati</taxon>
        <taxon>Pseudomonadota</taxon>
        <taxon>Alphaproteobacteria</taxon>
        <taxon>Hyphomicrobiales</taxon>
        <taxon>Rhizobiaceae</taxon>
        <taxon>Sinorhizobium/Ensifer group</taxon>
        <taxon>Sinorhizobium</taxon>
    </lineage>
</organism>
<proteinExistence type="predicted"/>
<evidence type="ECO:0000313" key="1">
    <source>
        <dbReference type="EMBL" id="MBP2236913.1"/>
    </source>
</evidence>
<sequence>MITSLQRNRLSQRIHCHRGQPLKLQRILPIFVKTRQVRIDRKYPPHMQVDIHFQHDRSFRR</sequence>
<accession>A0ABS4R1Y2</accession>
<evidence type="ECO:0000313" key="2">
    <source>
        <dbReference type="Proteomes" id="UP000730739"/>
    </source>
</evidence>